<organism evidence="9 10">
    <name type="scientific">Pusillimonas noertemannii</name>
    <dbReference type="NCBI Taxonomy" id="305977"/>
    <lineage>
        <taxon>Bacteria</taxon>
        <taxon>Pseudomonadati</taxon>
        <taxon>Pseudomonadota</taxon>
        <taxon>Betaproteobacteria</taxon>
        <taxon>Burkholderiales</taxon>
        <taxon>Alcaligenaceae</taxon>
        <taxon>Pusillimonas</taxon>
    </lineage>
</organism>
<feature type="transmembrane region" description="Helical" evidence="7">
    <location>
        <begin position="12"/>
        <end position="32"/>
    </location>
</feature>
<feature type="binding site" description="axial binding residue" evidence="5">
    <location>
        <position position="68"/>
    </location>
    <ligand>
        <name>heme c</name>
        <dbReference type="ChEBI" id="CHEBI:61717"/>
        <label>1</label>
    </ligand>
    <ligandPart>
        <name>Fe</name>
        <dbReference type="ChEBI" id="CHEBI:18248"/>
    </ligandPart>
</feature>
<feature type="compositionally biased region" description="Pro residues" evidence="6">
    <location>
        <begin position="302"/>
        <end position="312"/>
    </location>
</feature>
<dbReference type="RefSeq" id="WP_243410832.1">
    <property type="nucleotide sequence ID" value="NZ_JACCEX010000001.1"/>
</dbReference>
<keyword evidence="7" id="KW-0472">Membrane</keyword>
<dbReference type="PROSITE" id="PS51007">
    <property type="entry name" value="CYTC"/>
    <property type="match status" value="3"/>
</dbReference>
<sequence length="425" mass="46245">MRARTRKRGWGILLAVVIVLGAGAVVLLSGLLDPHYETSDVDGPEGNDAQLLARGKYLAQAGDCMACHTTKDGPLYAGGVPIETPFGTIYGTNITPDKQHGIGEWTSADFYRALHDGLAPEHPLYPAMPYTTYRGISREDSDALYAYLRTVPPIAVPDKPTEVPFPFNMRFLMRGWNPLFLKDELPDVSQGESQQWLRGRYLTNSLGHCTECHTPRGVFGQLKLGSTFEGGELGELNSPDITPEGLARRGWTPEHLQRFLALGLSPLGSAYGDMYEAFHFSTRHLSQEDNQAMVAYLTGDQPQPPQALPEPPQEQEEAQAGLTTGRSVYLAVCAGCHAVNGEGKPGATVALKGNSTVRNADAHNLVHVILHGLEARSFPEGDRQSMPGFADELTDEQIARLANHLRTRWGGQKGDVQPGDVGALR</sequence>
<feature type="binding site" description="covalent" evidence="4">
    <location>
        <position position="64"/>
    </location>
    <ligand>
        <name>heme c</name>
        <dbReference type="ChEBI" id="CHEBI:61717"/>
        <label>1</label>
    </ligand>
</feature>
<feature type="domain" description="Cytochrome c" evidence="8">
    <location>
        <begin position="186"/>
        <end position="301"/>
    </location>
</feature>
<dbReference type="Pfam" id="PF00034">
    <property type="entry name" value="Cytochrom_C"/>
    <property type="match status" value="2"/>
</dbReference>
<feature type="binding site" description="covalent" evidence="4">
    <location>
        <position position="212"/>
    </location>
    <ligand>
        <name>heme c</name>
        <dbReference type="ChEBI" id="CHEBI:61717"/>
        <label>2</label>
    </ligand>
</feature>
<name>A0A2U1CSH4_9BURK</name>
<gene>
    <name evidence="9" type="ORF">C7440_1259</name>
</gene>
<protein>
    <submittedName>
        <fullName evidence="9">Mono/diheme cytochrome c family protein</fullName>
    </submittedName>
</protein>
<reference evidence="9 10" key="1">
    <citation type="submission" date="2018-04" db="EMBL/GenBank/DDBJ databases">
        <title>Genomic Encyclopedia of Type Strains, Phase IV (KMG-IV): sequencing the most valuable type-strain genomes for metagenomic binning, comparative biology and taxonomic classification.</title>
        <authorList>
            <person name="Goeker M."/>
        </authorList>
    </citation>
    <scope>NUCLEOTIDE SEQUENCE [LARGE SCALE GENOMIC DNA]</scope>
    <source>
        <strain evidence="9 10">DSM 10065</strain>
    </source>
</reference>
<feature type="binding site" description="covalent" evidence="4">
    <location>
        <position position="336"/>
    </location>
    <ligand>
        <name>heme c</name>
        <dbReference type="ChEBI" id="CHEBI:61717"/>
        <label>3</label>
    </ligand>
</feature>
<evidence type="ECO:0000256" key="2">
    <source>
        <dbReference type="ARBA" id="ARBA00022723"/>
    </source>
</evidence>
<dbReference type="InterPro" id="IPR009056">
    <property type="entry name" value="Cyt_c-like_dom"/>
</dbReference>
<evidence type="ECO:0000256" key="4">
    <source>
        <dbReference type="PIRSR" id="PIRSR000018-50"/>
    </source>
</evidence>
<keyword evidence="2 5" id="KW-0479">Metal-binding</keyword>
<feature type="binding site" description="covalent" evidence="4">
    <location>
        <position position="333"/>
    </location>
    <ligand>
        <name>heme c</name>
        <dbReference type="ChEBI" id="CHEBI:61717"/>
        <label>3</label>
    </ligand>
</feature>
<dbReference type="GO" id="GO:0009055">
    <property type="term" value="F:electron transfer activity"/>
    <property type="evidence" value="ECO:0007669"/>
    <property type="project" value="InterPro"/>
</dbReference>
<evidence type="ECO:0000313" key="9">
    <source>
        <dbReference type="EMBL" id="PVY68845.1"/>
    </source>
</evidence>
<keyword evidence="7" id="KW-0812">Transmembrane</keyword>
<dbReference type="GO" id="GO:0020037">
    <property type="term" value="F:heme binding"/>
    <property type="evidence" value="ECO:0007669"/>
    <property type="project" value="InterPro"/>
</dbReference>
<evidence type="ECO:0000313" key="10">
    <source>
        <dbReference type="Proteomes" id="UP000246145"/>
    </source>
</evidence>
<comment type="cofactor">
    <cofactor evidence="4">
        <name>heme c</name>
        <dbReference type="ChEBI" id="CHEBI:61717"/>
    </cofactor>
    <text evidence="4">Binds 3 heme c groups covalently per subunit.</text>
</comment>
<evidence type="ECO:0000256" key="7">
    <source>
        <dbReference type="SAM" id="Phobius"/>
    </source>
</evidence>
<keyword evidence="7" id="KW-1133">Transmembrane helix</keyword>
<dbReference type="PANTHER" id="PTHR35008">
    <property type="entry name" value="BLL4482 PROTEIN-RELATED"/>
    <property type="match status" value="1"/>
</dbReference>
<evidence type="ECO:0000259" key="8">
    <source>
        <dbReference type="PROSITE" id="PS51007"/>
    </source>
</evidence>
<dbReference type="STRING" id="1231391.GCA_000308195_03000"/>
<keyword evidence="1 4" id="KW-0349">Heme</keyword>
<dbReference type="GO" id="GO:0005506">
    <property type="term" value="F:iron ion binding"/>
    <property type="evidence" value="ECO:0007669"/>
    <property type="project" value="InterPro"/>
</dbReference>
<accession>A0A2U1CSH4</accession>
<feature type="domain" description="Cytochrome c" evidence="8">
    <location>
        <begin position="320"/>
        <end position="409"/>
    </location>
</feature>
<proteinExistence type="predicted"/>
<dbReference type="InterPro" id="IPR036909">
    <property type="entry name" value="Cyt_c-like_dom_sf"/>
</dbReference>
<evidence type="ECO:0000256" key="1">
    <source>
        <dbReference type="ARBA" id="ARBA00022617"/>
    </source>
</evidence>
<feature type="binding site" description="axial binding residue" evidence="5">
    <location>
        <position position="213"/>
    </location>
    <ligand>
        <name>heme c</name>
        <dbReference type="ChEBI" id="CHEBI:61717"/>
        <label>2</label>
    </ligand>
    <ligandPart>
        <name>Fe</name>
        <dbReference type="ChEBI" id="CHEBI:18248"/>
    </ligandPart>
</feature>
<dbReference type="PANTHER" id="PTHR35008:SF4">
    <property type="entry name" value="BLL4482 PROTEIN"/>
    <property type="match status" value="1"/>
</dbReference>
<keyword evidence="10" id="KW-1185">Reference proteome</keyword>
<keyword evidence="3 5" id="KW-0408">Iron</keyword>
<feature type="binding site" description="covalent" evidence="4">
    <location>
        <position position="209"/>
    </location>
    <ligand>
        <name>heme c</name>
        <dbReference type="ChEBI" id="CHEBI:61717"/>
        <label>2</label>
    </ligand>
</feature>
<dbReference type="AlphaFoldDB" id="A0A2U1CSH4"/>
<comment type="caution">
    <text evidence="9">The sequence shown here is derived from an EMBL/GenBank/DDBJ whole genome shotgun (WGS) entry which is preliminary data.</text>
</comment>
<feature type="region of interest" description="Disordered" evidence="6">
    <location>
        <begin position="299"/>
        <end position="320"/>
    </location>
</feature>
<evidence type="ECO:0000256" key="5">
    <source>
        <dbReference type="PIRSR" id="PIRSR000018-51"/>
    </source>
</evidence>
<dbReference type="InterPro" id="IPR014353">
    <property type="entry name" value="Membr-bd_ADH_cyt_c"/>
</dbReference>
<dbReference type="GO" id="GO:0016020">
    <property type="term" value="C:membrane"/>
    <property type="evidence" value="ECO:0007669"/>
    <property type="project" value="InterPro"/>
</dbReference>
<evidence type="ECO:0000256" key="3">
    <source>
        <dbReference type="ARBA" id="ARBA00023004"/>
    </source>
</evidence>
<feature type="domain" description="Cytochrome c" evidence="8">
    <location>
        <begin position="50"/>
        <end position="152"/>
    </location>
</feature>
<dbReference type="Gene3D" id="1.10.760.10">
    <property type="entry name" value="Cytochrome c-like domain"/>
    <property type="match status" value="2"/>
</dbReference>
<dbReference type="EMBL" id="QEKO01000001">
    <property type="protein sequence ID" value="PVY68845.1"/>
    <property type="molecule type" value="Genomic_DNA"/>
</dbReference>
<feature type="binding site" description="axial binding residue" evidence="5">
    <location>
        <position position="337"/>
    </location>
    <ligand>
        <name>heme c</name>
        <dbReference type="ChEBI" id="CHEBI:61717"/>
        <label>3</label>
    </ligand>
    <ligandPart>
        <name>Fe</name>
        <dbReference type="ChEBI" id="CHEBI:18248"/>
    </ligandPart>
</feature>
<dbReference type="SUPFAM" id="SSF46626">
    <property type="entry name" value="Cytochrome c"/>
    <property type="match status" value="3"/>
</dbReference>
<dbReference type="InterPro" id="IPR051459">
    <property type="entry name" value="Cytochrome_c-type_DH"/>
</dbReference>
<dbReference type="Proteomes" id="UP000246145">
    <property type="component" value="Unassembled WGS sequence"/>
</dbReference>
<evidence type="ECO:0000256" key="6">
    <source>
        <dbReference type="SAM" id="MobiDB-lite"/>
    </source>
</evidence>
<feature type="binding site" description="covalent" evidence="4">
    <location>
        <position position="67"/>
    </location>
    <ligand>
        <name>heme c</name>
        <dbReference type="ChEBI" id="CHEBI:61717"/>
        <label>1</label>
    </ligand>
</feature>
<dbReference type="GO" id="GO:0016614">
    <property type="term" value="F:oxidoreductase activity, acting on CH-OH group of donors"/>
    <property type="evidence" value="ECO:0007669"/>
    <property type="project" value="InterPro"/>
</dbReference>
<dbReference type="PIRSF" id="PIRSF000018">
    <property type="entry name" value="Mb_ADH_cyt_c"/>
    <property type="match status" value="1"/>
</dbReference>